<evidence type="ECO:0000313" key="1">
    <source>
        <dbReference type="EMBL" id="KIW28677.1"/>
    </source>
</evidence>
<dbReference type="AlphaFoldDB" id="A0A0D2ATY1"/>
<gene>
    <name evidence="1" type="ORF">PV07_08319</name>
</gene>
<evidence type="ECO:0000313" key="2">
    <source>
        <dbReference type="Proteomes" id="UP000054466"/>
    </source>
</evidence>
<dbReference type="Proteomes" id="UP000054466">
    <property type="component" value="Unassembled WGS sequence"/>
</dbReference>
<dbReference type="RefSeq" id="XP_016248894.1">
    <property type="nucleotide sequence ID" value="XM_016395475.1"/>
</dbReference>
<dbReference type="RefSeq" id="XP_016248893.1">
    <property type="nucleotide sequence ID" value="XM_016395474.1"/>
</dbReference>
<dbReference type="HOGENOM" id="CLU_1481827_0_0_1"/>
<proteinExistence type="predicted"/>
<name>A0A0D2ATY1_9EURO</name>
<dbReference type="EMBL" id="KN847043">
    <property type="protein sequence ID" value="KIW28677.1"/>
    <property type="molecule type" value="Genomic_DNA"/>
</dbReference>
<dbReference type="GeneID" id="27347513"/>
<protein>
    <submittedName>
        <fullName evidence="1">Uncharacterized protein</fullName>
    </submittedName>
</protein>
<dbReference type="VEuPathDB" id="FungiDB:PV07_08319"/>
<accession>A0A0D2ATY1</accession>
<sequence length="182" mass="20502">MERSGATVADLFEEDRISHFIHCLKEAQEASGSWPLWGFGLDLLACLRHGRIWTVSMLEPLFSTWNYSSRKSGCGRTCPLFRGRHARIFPSAALVISRHCATLSGYGGRIQLILLECLSSDSVMLSRPWFNSNGPFPLWRRLTLVELGICRSPDKSLFQCQCRDSIAPATAQASSYLFREEL</sequence>
<keyword evidence="2" id="KW-1185">Reference proteome</keyword>
<reference evidence="1 2" key="1">
    <citation type="submission" date="2015-01" db="EMBL/GenBank/DDBJ databases">
        <title>The Genome Sequence of Cladophialophora immunda CBS83496.</title>
        <authorList>
            <consortium name="The Broad Institute Genomics Platform"/>
            <person name="Cuomo C."/>
            <person name="de Hoog S."/>
            <person name="Gorbushina A."/>
            <person name="Stielow B."/>
            <person name="Teixiera M."/>
            <person name="Abouelleil A."/>
            <person name="Chapman S.B."/>
            <person name="Priest M."/>
            <person name="Young S.K."/>
            <person name="Wortman J."/>
            <person name="Nusbaum C."/>
            <person name="Birren B."/>
        </authorList>
    </citation>
    <scope>NUCLEOTIDE SEQUENCE [LARGE SCALE GENOMIC DNA]</scope>
    <source>
        <strain evidence="1 2">CBS 83496</strain>
    </source>
</reference>
<dbReference type="EMBL" id="KN847043">
    <property type="protein sequence ID" value="KIW28678.1"/>
    <property type="molecule type" value="Genomic_DNA"/>
</dbReference>
<organism evidence="1 2">
    <name type="scientific">Cladophialophora immunda</name>
    <dbReference type="NCBI Taxonomy" id="569365"/>
    <lineage>
        <taxon>Eukaryota</taxon>
        <taxon>Fungi</taxon>
        <taxon>Dikarya</taxon>
        <taxon>Ascomycota</taxon>
        <taxon>Pezizomycotina</taxon>
        <taxon>Eurotiomycetes</taxon>
        <taxon>Chaetothyriomycetidae</taxon>
        <taxon>Chaetothyriales</taxon>
        <taxon>Herpotrichiellaceae</taxon>
        <taxon>Cladophialophora</taxon>
    </lineage>
</organism>